<proteinExistence type="predicted"/>
<sequence length="268" mass="30693">MYADSGRQNIVLTVVLTKVDQQVKRTCGMTEGQRQIAVTCMLTEESEKTLVSLLYTNGFLPAIKDSLHPVLCVFLIQRETDPSKLYCSRRLISSCEIYINRRINLTSVEKYILINLHFVLFPGTSMSLLPMLLLLGVAIVGTVQGYATYKASGVFLGRKYYVSDQWESFNLAKMNERCKKDLGGYLVQIDQWREQAVVTDFIFSFFGELNRYVRLLVQWRNEIFLQQWDPSRMYVPLKEHGIVSSDLDLRMTRVGSNGNRNDAAATKD</sequence>
<name>A0AAV4A9T9_9GAST</name>
<keyword evidence="1" id="KW-0472">Membrane</keyword>
<gene>
    <name evidence="2" type="ORF">PoB_003145000</name>
</gene>
<dbReference type="AlphaFoldDB" id="A0AAV4A9T9"/>
<comment type="caution">
    <text evidence="2">The sequence shown here is derived from an EMBL/GenBank/DDBJ whole genome shotgun (WGS) entry which is preliminary data.</text>
</comment>
<protein>
    <submittedName>
        <fullName evidence="2">Uncharacterized protein</fullName>
    </submittedName>
</protein>
<evidence type="ECO:0000256" key="1">
    <source>
        <dbReference type="SAM" id="Phobius"/>
    </source>
</evidence>
<keyword evidence="1" id="KW-1133">Transmembrane helix</keyword>
<keyword evidence="1" id="KW-0812">Transmembrane</keyword>
<keyword evidence="3" id="KW-1185">Reference proteome</keyword>
<dbReference type="Proteomes" id="UP000735302">
    <property type="component" value="Unassembled WGS sequence"/>
</dbReference>
<accession>A0AAV4A9T9</accession>
<evidence type="ECO:0000313" key="3">
    <source>
        <dbReference type="Proteomes" id="UP000735302"/>
    </source>
</evidence>
<dbReference type="EMBL" id="BLXT01003745">
    <property type="protein sequence ID" value="GFO04945.1"/>
    <property type="molecule type" value="Genomic_DNA"/>
</dbReference>
<evidence type="ECO:0000313" key="2">
    <source>
        <dbReference type="EMBL" id="GFO04945.1"/>
    </source>
</evidence>
<organism evidence="2 3">
    <name type="scientific">Plakobranchus ocellatus</name>
    <dbReference type="NCBI Taxonomy" id="259542"/>
    <lineage>
        <taxon>Eukaryota</taxon>
        <taxon>Metazoa</taxon>
        <taxon>Spiralia</taxon>
        <taxon>Lophotrochozoa</taxon>
        <taxon>Mollusca</taxon>
        <taxon>Gastropoda</taxon>
        <taxon>Heterobranchia</taxon>
        <taxon>Euthyneura</taxon>
        <taxon>Panpulmonata</taxon>
        <taxon>Sacoglossa</taxon>
        <taxon>Placobranchoidea</taxon>
        <taxon>Plakobranchidae</taxon>
        <taxon>Plakobranchus</taxon>
    </lineage>
</organism>
<reference evidence="2 3" key="1">
    <citation type="journal article" date="2021" name="Elife">
        <title>Chloroplast acquisition without the gene transfer in kleptoplastic sea slugs, Plakobranchus ocellatus.</title>
        <authorList>
            <person name="Maeda T."/>
            <person name="Takahashi S."/>
            <person name="Yoshida T."/>
            <person name="Shimamura S."/>
            <person name="Takaki Y."/>
            <person name="Nagai Y."/>
            <person name="Toyoda A."/>
            <person name="Suzuki Y."/>
            <person name="Arimoto A."/>
            <person name="Ishii H."/>
            <person name="Satoh N."/>
            <person name="Nishiyama T."/>
            <person name="Hasebe M."/>
            <person name="Maruyama T."/>
            <person name="Minagawa J."/>
            <person name="Obokata J."/>
            <person name="Shigenobu S."/>
        </authorList>
    </citation>
    <scope>NUCLEOTIDE SEQUENCE [LARGE SCALE GENOMIC DNA]</scope>
</reference>
<feature type="transmembrane region" description="Helical" evidence="1">
    <location>
        <begin position="128"/>
        <end position="149"/>
    </location>
</feature>